<dbReference type="STRING" id="4781.A0A0P1AQS0"/>
<proteinExistence type="predicted"/>
<keyword evidence="3" id="KW-1185">Reference proteome</keyword>
<dbReference type="GeneID" id="36408478"/>
<evidence type="ECO:0000313" key="2">
    <source>
        <dbReference type="EMBL" id="CEG43210.1"/>
    </source>
</evidence>
<dbReference type="Pfam" id="PF13422">
    <property type="entry name" value="DUF4110"/>
    <property type="match status" value="1"/>
</dbReference>
<dbReference type="OrthoDB" id="4447at2759"/>
<dbReference type="RefSeq" id="XP_024579579.1">
    <property type="nucleotide sequence ID" value="XM_024729176.1"/>
</dbReference>
<sequence length="65" mass="7582">MKRPSTVEHELNAKEIKREGFLLAEARDKELLPVLDRLNALELEQQEAEELHALKMAKSKDKSRR</sequence>
<dbReference type="EMBL" id="CCYD01000653">
    <property type="protein sequence ID" value="CEG43210.1"/>
    <property type="molecule type" value="Genomic_DNA"/>
</dbReference>
<evidence type="ECO:0000313" key="3">
    <source>
        <dbReference type="Proteomes" id="UP000054928"/>
    </source>
</evidence>
<organism evidence="2 3">
    <name type="scientific">Plasmopara halstedii</name>
    <name type="common">Downy mildew of sunflower</name>
    <dbReference type="NCBI Taxonomy" id="4781"/>
    <lineage>
        <taxon>Eukaryota</taxon>
        <taxon>Sar</taxon>
        <taxon>Stramenopiles</taxon>
        <taxon>Oomycota</taxon>
        <taxon>Peronosporomycetes</taxon>
        <taxon>Peronosporales</taxon>
        <taxon>Peronosporaceae</taxon>
        <taxon>Plasmopara</taxon>
    </lineage>
</organism>
<evidence type="ECO:0000259" key="1">
    <source>
        <dbReference type="Pfam" id="PF13422"/>
    </source>
</evidence>
<protein>
    <recommendedName>
        <fullName evidence="1">DUF4110 domain-containing protein</fullName>
    </recommendedName>
</protein>
<dbReference type="AlphaFoldDB" id="A0A0P1AQS0"/>
<dbReference type="InterPro" id="IPR025183">
    <property type="entry name" value="DUF4110"/>
</dbReference>
<reference evidence="3" key="1">
    <citation type="submission" date="2014-09" db="EMBL/GenBank/DDBJ databases">
        <authorList>
            <person name="Sharma Rahul"/>
            <person name="Thines Marco"/>
        </authorList>
    </citation>
    <scope>NUCLEOTIDE SEQUENCE [LARGE SCALE GENOMIC DNA]</scope>
</reference>
<dbReference type="Proteomes" id="UP000054928">
    <property type="component" value="Unassembled WGS sequence"/>
</dbReference>
<accession>A0A0P1AQS0</accession>
<name>A0A0P1AQS0_PLAHL</name>
<feature type="domain" description="DUF4110" evidence="1">
    <location>
        <begin position="9"/>
        <end position="62"/>
    </location>
</feature>